<accession>A0A835DQD3</accession>
<comment type="caution">
    <text evidence="10">The sequence shown here is derived from an EMBL/GenBank/DDBJ whole genome shotgun (WGS) entry which is preliminary data.</text>
</comment>
<dbReference type="Pfam" id="PF12871">
    <property type="entry name" value="PRP38_assoc"/>
    <property type="match status" value="1"/>
</dbReference>
<keyword evidence="5 7" id="KW-0508">mRNA splicing</keyword>
<evidence type="ECO:0000256" key="6">
    <source>
        <dbReference type="ARBA" id="ARBA00023242"/>
    </source>
</evidence>
<keyword evidence="4 7" id="KW-0747">Spliceosome</keyword>
<dbReference type="Proteomes" id="UP000655225">
    <property type="component" value="Unassembled WGS sequence"/>
</dbReference>
<feature type="compositionally biased region" description="Basic and acidic residues" evidence="8">
    <location>
        <begin position="321"/>
        <end position="331"/>
    </location>
</feature>
<evidence type="ECO:0000259" key="9">
    <source>
        <dbReference type="Pfam" id="PF12871"/>
    </source>
</evidence>
<evidence type="ECO:0000256" key="3">
    <source>
        <dbReference type="ARBA" id="ARBA00022664"/>
    </source>
</evidence>
<feature type="compositionally biased region" description="Basic and acidic residues" evidence="8">
    <location>
        <begin position="367"/>
        <end position="377"/>
    </location>
</feature>
<evidence type="ECO:0000256" key="4">
    <source>
        <dbReference type="ARBA" id="ARBA00022728"/>
    </source>
</evidence>
<keyword evidence="11" id="KW-1185">Reference proteome</keyword>
<name>A0A835DQD3_TETSI</name>
<keyword evidence="6 7" id="KW-0539">Nucleus</keyword>
<dbReference type="InterPro" id="IPR005037">
    <property type="entry name" value="PRP38"/>
</dbReference>
<dbReference type="InterPro" id="IPR024767">
    <property type="entry name" value="PRP38_C"/>
</dbReference>
<reference evidence="10 11" key="1">
    <citation type="submission" date="2020-04" db="EMBL/GenBank/DDBJ databases">
        <title>Plant Genome Project.</title>
        <authorList>
            <person name="Zhang R.-G."/>
        </authorList>
    </citation>
    <scope>NUCLEOTIDE SEQUENCE [LARGE SCALE GENOMIC DNA]</scope>
    <source>
        <strain evidence="10">YNK0</strain>
        <tissue evidence="10">Leaf</tissue>
    </source>
</reference>
<evidence type="ECO:0000256" key="7">
    <source>
        <dbReference type="RuleBase" id="RU367025"/>
    </source>
</evidence>
<evidence type="ECO:0000256" key="8">
    <source>
        <dbReference type="SAM" id="MobiDB-lite"/>
    </source>
</evidence>
<evidence type="ECO:0000313" key="11">
    <source>
        <dbReference type="Proteomes" id="UP000655225"/>
    </source>
</evidence>
<comment type="similarity">
    <text evidence="2 7">Belongs to the PRP38 family.</text>
</comment>
<proteinExistence type="inferred from homology"/>
<dbReference type="Pfam" id="PF03371">
    <property type="entry name" value="PRP38"/>
    <property type="match status" value="1"/>
</dbReference>
<dbReference type="OMA" id="IYNEVDH"/>
<protein>
    <recommendedName>
        <fullName evidence="7">Pre-mRNA-splicing factor 38</fullName>
    </recommendedName>
</protein>
<evidence type="ECO:0000256" key="5">
    <source>
        <dbReference type="ARBA" id="ARBA00023187"/>
    </source>
</evidence>
<dbReference type="OrthoDB" id="3881at2759"/>
<feature type="compositionally biased region" description="Polar residues" evidence="8">
    <location>
        <begin position="461"/>
        <end position="474"/>
    </location>
</feature>
<organism evidence="10 11">
    <name type="scientific">Tetracentron sinense</name>
    <name type="common">Spur-leaf</name>
    <dbReference type="NCBI Taxonomy" id="13715"/>
    <lineage>
        <taxon>Eukaryota</taxon>
        <taxon>Viridiplantae</taxon>
        <taxon>Streptophyta</taxon>
        <taxon>Embryophyta</taxon>
        <taxon>Tracheophyta</taxon>
        <taxon>Spermatophyta</taxon>
        <taxon>Magnoliopsida</taxon>
        <taxon>Trochodendrales</taxon>
        <taxon>Trochodendraceae</taxon>
        <taxon>Tetracentron</taxon>
    </lineage>
</organism>
<dbReference type="AlphaFoldDB" id="A0A835DQD3"/>
<evidence type="ECO:0000256" key="1">
    <source>
        <dbReference type="ARBA" id="ARBA00004123"/>
    </source>
</evidence>
<dbReference type="GO" id="GO:0005681">
    <property type="term" value="C:spliceosomal complex"/>
    <property type="evidence" value="ECO:0007669"/>
    <property type="project" value="UniProtKB-KW"/>
</dbReference>
<feature type="region of interest" description="Disordered" evidence="8">
    <location>
        <begin position="312"/>
        <end position="529"/>
    </location>
</feature>
<evidence type="ECO:0000256" key="2">
    <source>
        <dbReference type="ARBA" id="ARBA00006164"/>
    </source>
</evidence>
<keyword evidence="3 7" id="KW-0507">mRNA processing</keyword>
<gene>
    <name evidence="10" type="ORF">HHK36_000845</name>
</gene>
<sequence>MIEAKASCMRATRKTSYTKKKMMNGQCSKVDNKEKCSRTESLAGGATLGSTGVGKSDNQRRSLARTDEGVSVYVEMEIQTSGKPIDSLLEKVLCMNILSSDYFKELFRLKTYHEVIDEIYNQVDHVEPWMTGNCRGPSTAFCLLYKFFTMKLTVKQMHGLLKHSDSPYIRAIGFLYLRYTGDPKTIWGWFEPYVKDEEEFSPGSNGRMTTMGVYVRDLLLGQMGLKMEIKKELTTARLTSLEEAYKLALKIEAQLRHSTLKRTGVVVRGFSTSQNASSVPCSNYYFDTLFPRTPVPIMRQIVANLERMKLPTKHSGVTGETSRHGSDDTVRRPPSVKAALSVSFGQRAPHRASTRDSSPVRRTLPLPHDRNSSDVRRSPSNHRSQSCEFSDRDRDRDKEKDRDRRHEYDRRGSHEDRDYHKSNYVERDSRRREYERSSRESSRRREPSSHRSRSRSRSRSLQARSAYSDHNSSPFRDGIKDKTAPSSNLAKLKDLYGDTGNQRGDCGTERGPMYSSGEEVIRLGGSTWK</sequence>
<comment type="subcellular location">
    <subcellularLocation>
        <location evidence="1 7">Nucleus</location>
    </subcellularLocation>
</comment>
<dbReference type="PANTHER" id="PTHR23142">
    <property type="entry name" value="PRE-MRNA-SPLICING FACTOR 38A-RELATED"/>
    <property type="match status" value="1"/>
</dbReference>
<dbReference type="EMBL" id="JABCRI010000001">
    <property type="protein sequence ID" value="KAF8412873.1"/>
    <property type="molecule type" value="Genomic_DNA"/>
</dbReference>
<dbReference type="GO" id="GO:0000398">
    <property type="term" value="P:mRNA splicing, via spliceosome"/>
    <property type="evidence" value="ECO:0007669"/>
    <property type="project" value="UniProtKB-UniRule"/>
</dbReference>
<feature type="domain" description="Pre-mRNA-splicing factor 38 C-terminal" evidence="9">
    <location>
        <begin position="319"/>
        <end position="406"/>
    </location>
</feature>
<feature type="compositionally biased region" description="Basic and acidic residues" evidence="8">
    <location>
        <begin position="389"/>
        <end position="449"/>
    </location>
</feature>
<evidence type="ECO:0000313" key="10">
    <source>
        <dbReference type="EMBL" id="KAF8412873.1"/>
    </source>
</evidence>
<comment type="function">
    <text evidence="7">Required for pre-mRNA splicing.</text>
</comment>